<dbReference type="EMBL" id="CAJVPT010015254">
    <property type="protein sequence ID" value="CAG8610351.1"/>
    <property type="molecule type" value="Genomic_DNA"/>
</dbReference>
<evidence type="ECO:0000313" key="2">
    <source>
        <dbReference type="Proteomes" id="UP000789525"/>
    </source>
</evidence>
<dbReference type="Proteomes" id="UP000789525">
    <property type="component" value="Unassembled WGS sequence"/>
</dbReference>
<name>A0ACA9MS23_9GLOM</name>
<sequence>DNEQLYVKILQAQQSIQRLRLERALIYERLASLPPPSVAPVTLSSNAMQITDQEPAASSSQTQTPGRHNTQQHGGYNANQHSSSSSTPHHPHPLSQSFTPSSSRDPQPNGPSAYSQQPHQSPSSGHREVYQYSPPRQTQERMLPPIKDTHQASPYKDSGGGNSSSSSSRVYLPPPPSTTQAASSSVRESGERDYAPRRSSPGPGSYSSPAATIPSHSHSTTLPLLPVTGATTAPSTSSSRRASLHESNAHNGSQYPPEDKRMQFPSYPFPTGHN</sequence>
<protein>
    <submittedName>
        <fullName evidence="1">5348_t:CDS:1</fullName>
    </submittedName>
</protein>
<feature type="non-terminal residue" evidence="1">
    <location>
        <position position="1"/>
    </location>
</feature>
<organism evidence="1 2">
    <name type="scientific">Acaulospora colombiana</name>
    <dbReference type="NCBI Taxonomy" id="27376"/>
    <lineage>
        <taxon>Eukaryota</taxon>
        <taxon>Fungi</taxon>
        <taxon>Fungi incertae sedis</taxon>
        <taxon>Mucoromycota</taxon>
        <taxon>Glomeromycotina</taxon>
        <taxon>Glomeromycetes</taxon>
        <taxon>Diversisporales</taxon>
        <taxon>Acaulosporaceae</taxon>
        <taxon>Acaulospora</taxon>
    </lineage>
</organism>
<accession>A0ACA9MS23</accession>
<keyword evidence="2" id="KW-1185">Reference proteome</keyword>
<proteinExistence type="predicted"/>
<gene>
    <name evidence="1" type="ORF">ACOLOM_LOCUS6995</name>
</gene>
<reference evidence="1" key="1">
    <citation type="submission" date="2021-06" db="EMBL/GenBank/DDBJ databases">
        <authorList>
            <person name="Kallberg Y."/>
            <person name="Tangrot J."/>
            <person name="Rosling A."/>
        </authorList>
    </citation>
    <scope>NUCLEOTIDE SEQUENCE</scope>
    <source>
        <strain evidence="1">CL356</strain>
    </source>
</reference>
<evidence type="ECO:0000313" key="1">
    <source>
        <dbReference type="EMBL" id="CAG8610351.1"/>
    </source>
</evidence>
<comment type="caution">
    <text evidence="1">The sequence shown here is derived from an EMBL/GenBank/DDBJ whole genome shotgun (WGS) entry which is preliminary data.</text>
</comment>